<name>A0A1P8WQ03_9PLAN</name>
<keyword evidence="3" id="KW-1003">Cell membrane</keyword>
<dbReference type="KEGG" id="fmr:Fuma_05809"/>
<comment type="similarity">
    <text evidence="2 7">Belongs to the ExbD/TolR family.</text>
</comment>
<dbReference type="GO" id="GO:0022857">
    <property type="term" value="F:transmembrane transporter activity"/>
    <property type="evidence" value="ECO:0007669"/>
    <property type="project" value="InterPro"/>
</dbReference>
<evidence type="ECO:0000256" key="2">
    <source>
        <dbReference type="ARBA" id="ARBA00005811"/>
    </source>
</evidence>
<organism evidence="9 10">
    <name type="scientific">Fuerstiella marisgermanici</name>
    <dbReference type="NCBI Taxonomy" id="1891926"/>
    <lineage>
        <taxon>Bacteria</taxon>
        <taxon>Pseudomonadati</taxon>
        <taxon>Planctomycetota</taxon>
        <taxon>Planctomycetia</taxon>
        <taxon>Planctomycetales</taxon>
        <taxon>Planctomycetaceae</taxon>
        <taxon>Fuerstiella</taxon>
    </lineage>
</organism>
<feature type="transmembrane region" description="Helical" evidence="8">
    <location>
        <begin position="12"/>
        <end position="31"/>
    </location>
</feature>
<keyword evidence="7" id="KW-0813">Transport</keyword>
<dbReference type="AlphaFoldDB" id="A0A1P8WQ03"/>
<keyword evidence="5 8" id="KW-1133">Transmembrane helix</keyword>
<dbReference type="InterPro" id="IPR003400">
    <property type="entry name" value="ExbD"/>
</dbReference>
<evidence type="ECO:0000313" key="9">
    <source>
        <dbReference type="EMBL" id="APZ96141.1"/>
    </source>
</evidence>
<proteinExistence type="inferred from homology"/>
<evidence type="ECO:0000256" key="8">
    <source>
        <dbReference type="SAM" id="Phobius"/>
    </source>
</evidence>
<dbReference type="GO" id="GO:0005886">
    <property type="term" value="C:plasma membrane"/>
    <property type="evidence" value="ECO:0007669"/>
    <property type="project" value="UniProtKB-SubCell"/>
</dbReference>
<evidence type="ECO:0000256" key="6">
    <source>
        <dbReference type="ARBA" id="ARBA00023136"/>
    </source>
</evidence>
<accession>A0A1P8WQ03</accession>
<evidence type="ECO:0000313" key="10">
    <source>
        <dbReference type="Proteomes" id="UP000187735"/>
    </source>
</evidence>
<keyword evidence="4 7" id="KW-0812">Transmembrane</keyword>
<keyword evidence="6 8" id="KW-0472">Membrane</keyword>
<dbReference type="Gene3D" id="3.30.420.270">
    <property type="match status" value="1"/>
</dbReference>
<evidence type="ECO:0000256" key="3">
    <source>
        <dbReference type="ARBA" id="ARBA00022475"/>
    </source>
</evidence>
<protein>
    <submittedName>
        <fullName evidence="9">Biopolymer transport protein ExbD</fullName>
    </submittedName>
</protein>
<gene>
    <name evidence="9" type="primary">exbD</name>
    <name evidence="9" type="ORF">Fuma_05809</name>
</gene>
<dbReference type="Pfam" id="PF02472">
    <property type="entry name" value="ExbD"/>
    <property type="match status" value="1"/>
</dbReference>
<dbReference type="RefSeq" id="WP_077027203.1">
    <property type="nucleotide sequence ID" value="NZ_CP017641.1"/>
</dbReference>
<evidence type="ECO:0000256" key="4">
    <source>
        <dbReference type="ARBA" id="ARBA00022692"/>
    </source>
</evidence>
<dbReference type="STRING" id="1891926.Fuma_05809"/>
<evidence type="ECO:0000256" key="7">
    <source>
        <dbReference type="RuleBase" id="RU003879"/>
    </source>
</evidence>
<evidence type="ECO:0000256" key="5">
    <source>
        <dbReference type="ARBA" id="ARBA00022989"/>
    </source>
</evidence>
<dbReference type="PANTHER" id="PTHR30558:SF3">
    <property type="entry name" value="BIOPOLYMER TRANSPORT PROTEIN EXBD-RELATED"/>
    <property type="match status" value="1"/>
</dbReference>
<dbReference type="Proteomes" id="UP000187735">
    <property type="component" value="Chromosome"/>
</dbReference>
<evidence type="ECO:0000256" key="1">
    <source>
        <dbReference type="ARBA" id="ARBA00004162"/>
    </source>
</evidence>
<keyword evidence="10" id="KW-1185">Reference proteome</keyword>
<dbReference type="PANTHER" id="PTHR30558">
    <property type="entry name" value="EXBD MEMBRANE COMPONENT OF PMF-DRIVEN MACROMOLECULE IMPORT SYSTEM"/>
    <property type="match status" value="1"/>
</dbReference>
<dbReference type="OrthoDB" id="9793581at2"/>
<dbReference type="EMBL" id="CP017641">
    <property type="protein sequence ID" value="APZ96141.1"/>
    <property type="molecule type" value="Genomic_DNA"/>
</dbReference>
<comment type="subcellular location">
    <subcellularLocation>
        <location evidence="1">Cell membrane</location>
        <topology evidence="1">Single-pass membrane protein</topology>
    </subcellularLocation>
    <subcellularLocation>
        <location evidence="7">Cell membrane</location>
        <topology evidence="7">Single-pass type II membrane protein</topology>
    </subcellularLocation>
</comment>
<keyword evidence="7" id="KW-0653">Protein transport</keyword>
<dbReference type="GO" id="GO:0015031">
    <property type="term" value="P:protein transport"/>
    <property type="evidence" value="ECO:0007669"/>
    <property type="project" value="UniProtKB-KW"/>
</dbReference>
<sequence length="141" mass="15569">MPLRTDSLEEPQLNLTPMIDIVFLLIIFFMVGTRFSEIEQQYDIELPTASAVEPMTSRPDAMVLNVARSGDVTIDGKIVPADQLLARLEAARKAYAEQAVLIRGDGEGVYQSIVDVMDVCHKAQIHRFSLAFQPRVPGAAP</sequence>
<reference evidence="9 10" key="1">
    <citation type="journal article" date="2016" name="Front. Microbiol.">
        <title>Fuerstia marisgermanicae gen. nov., sp. nov., an Unusual Member of the Phylum Planctomycetes from the German Wadden Sea.</title>
        <authorList>
            <person name="Kohn T."/>
            <person name="Heuer A."/>
            <person name="Jogler M."/>
            <person name="Vollmers J."/>
            <person name="Boedeker C."/>
            <person name="Bunk B."/>
            <person name="Rast P."/>
            <person name="Borchert D."/>
            <person name="Glockner I."/>
            <person name="Freese H.M."/>
            <person name="Klenk H.P."/>
            <person name="Overmann J."/>
            <person name="Kaster A.K."/>
            <person name="Rohde M."/>
            <person name="Wiegand S."/>
            <person name="Jogler C."/>
        </authorList>
    </citation>
    <scope>NUCLEOTIDE SEQUENCE [LARGE SCALE GENOMIC DNA]</scope>
    <source>
        <strain evidence="9 10">NH11</strain>
    </source>
</reference>